<evidence type="ECO:0000256" key="2">
    <source>
        <dbReference type="ARBA" id="ARBA00022475"/>
    </source>
</evidence>
<keyword evidence="6 8" id="KW-1133">Transmembrane helix</keyword>
<dbReference type="PANTHER" id="PTHR33908:SF11">
    <property type="entry name" value="MEMBRANE PROTEIN"/>
    <property type="match status" value="1"/>
</dbReference>
<dbReference type="Proteomes" id="UP000034601">
    <property type="component" value="Unassembled WGS sequence"/>
</dbReference>
<reference evidence="9 10" key="1">
    <citation type="journal article" date="2015" name="Nature">
        <title>rRNA introns, odd ribosomes, and small enigmatic genomes across a large radiation of phyla.</title>
        <authorList>
            <person name="Brown C.T."/>
            <person name="Hug L.A."/>
            <person name="Thomas B.C."/>
            <person name="Sharon I."/>
            <person name="Castelle C.J."/>
            <person name="Singh A."/>
            <person name="Wilkins M.J."/>
            <person name="Williams K.H."/>
            <person name="Banfield J.F."/>
        </authorList>
    </citation>
    <scope>NUCLEOTIDE SEQUENCE [LARGE SCALE GENOMIC DNA]</scope>
</reference>
<dbReference type="PANTHER" id="PTHR33908">
    <property type="entry name" value="MANNOSYLTRANSFERASE YKCB-RELATED"/>
    <property type="match status" value="1"/>
</dbReference>
<feature type="transmembrane region" description="Helical" evidence="8">
    <location>
        <begin position="304"/>
        <end position="323"/>
    </location>
</feature>
<keyword evidence="2" id="KW-1003">Cell membrane</keyword>
<feature type="transmembrane region" description="Helical" evidence="8">
    <location>
        <begin position="45"/>
        <end position="69"/>
    </location>
</feature>
<feature type="transmembrane region" description="Helical" evidence="8">
    <location>
        <begin position="106"/>
        <end position="122"/>
    </location>
</feature>
<evidence type="ECO:0000256" key="7">
    <source>
        <dbReference type="ARBA" id="ARBA00023136"/>
    </source>
</evidence>
<evidence type="ECO:0000313" key="10">
    <source>
        <dbReference type="Proteomes" id="UP000034601"/>
    </source>
</evidence>
<gene>
    <name evidence="9" type="ORF">UU29_C0008G0056</name>
</gene>
<dbReference type="AlphaFoldDB" id="A0A0G0X5M6"/>
<feature type="transmembrane region" description="Helical" evidence="8">
    <location>
        <begin position="280"/>
        <end position="298"/>
    </location>
</feature>
<dbReference type="GO" id="GO:0009103">
    <property type="term" value="P:lipopolysaccharide biosynthetic process"/>
    <property type="evidence" value="ECO:0007669"/>
    <property type="project" value="UniProtKB-ARBA"/>
</dbReference>
<dbReference type="GO" id="GO:0005886">
    <property type="term" value="C:plasma membrane"/>
    <property type="evidence" value="ECO:0007669"/>
    <property type="project" value="UniProtKB-SubCell"/>
</dbReference>
<comment type="caution">
    <text evidence="9">The sequence shown here is derived from an EMBL/GenBank/DDBJ whole genome shotgun (WGS) entry which is preliminary data.</text>
</comment>
<accession>A0A0G0X5M6</accession>
<feature type="transmembrane region" description="Helical" evidence="8">
    <location>
        <begin position="197"/>
        <end position="217"/>
    </location>
</feature>
<evidence type="ECO:0000256" key="5">
    <source>
        <dbReference type="ARBA" id="ARBA00022692"/>
    </source>
</evidence>
<name>A0A0G0X5M6_9BACT</name>
<dbReference type="EMBL" id="LCAB01000008">
    <property type="protein sequence ID" value="KKR82947.1"/>
    <property type="molecule type" value="Genomic_DNA"/>
</dbReference>
<feature type="transmembrane region" description="Helical" evidence="8">
    <location>
        <begin position="76"/>
        <end position="94"/>
    </location>
</feature>
<keyword evidence="7 8" id="KW-0472">Membrane</keyword>
<evidence type="ECO:0000256" key="4">
    <source>
        <dbReference type="ARBA" id="ARBA00022679"/>
    </source>
</evidence>
<evidence type="ECO:0000313" key="9">
    <source>
        <dbReference type="EMBL" id="KKR82947.1"/>
    </source>
</evidence>
<feature type="transmembrane region" description="Helical" evidence="8">
    <location>
        <begin position="255"/>
        <end position="273"/>
    </location>
</feature>
<dbReference type="GO" id="GO:0016763">
    <property type="term" value="F:pentosyltransferase activity"/>
    <property type="evidence" value="ECO:0007669"/>
    <property type="project" value="TreeGrafter"/>
</dbReference>
<organism evidence="9 10">
    <name type="scientific">Candidatus Daviesbacteria bacterium GW2011_GWA2_40_9</name>
    <dbReference type="NCBI Taxonomy" id="1618424"/>
    <lineage>
        <taxon>Bacteria</taxon>
        <taxon>Candidatus Daviesiibacteriota</taxon>
    </lineage>
</organism>
<proteinExistence type="predicted"/>
<keyword evidence="3" id="KW-0328">Glycosyltransferase</keyword>
<dbReference type="InterPro" id="IPR050297">
    <property type="entry name" value="LipidA_mod_glycosyltrf_83"/>
</dbReference>
<evidence type="ECO:0000256" key="1">
    <source>
        <dbReference type="ARBA" id="ARBA00004651"/>
    </source>
</evidence>
<evidence type="ECO:0000256" key="8">
    <source>
        <dbReference type="SAM" id="Phobius"/>
    </source>
</evidence>
<protein>
    <submittedName>
        <fullName evidence="9">Uncharacterized protein</fullName>
    </submittedName>
</protein>
<comment type="subcellular location">
    <subcellularLocation>
        <location evidence="1">Cell membrane</location>
        <topology evidence="1">Multi-pass membrane protein</topology>
    </subcellularLocation>
</comment>
<evidence type="ECO:0000256" key="6">
    <source>
        <dbReference type="ARBA" id="ARBA00022989"/>
    </source>
</evidence>
<sequence>MKNKFIFFIISLFIALHLIDLKNFPLFEDEAMFLLLADEIVKDPINNFFIFSENGLMPMFGWLVAVFTFLIKDSFLAGRVVNILLASSLIIWVAKFARLYNLPDNFLYFASIFLLFSPVLLLNSGVALLDTLVLVFTAWYLYFTINSLNNPTKFNFTGLFVSLLFAFLTKATAFFGIPVAVAILMINAKTIKVNKAIYLKIACIYLLTILIMAITLWPHFQPILDDSGSSFITNLQLSEITHKIYNNLWLTLHWFWTYYGHFILILVPIILFFKKLKFTTIYFIALIWLLAAALPMIIFNRFYFPRHTLLLLFPIVILVSGILSEIPKKIALIFFGIMLLLRLELSLEITQSTNQTEMALEDKFVYFENYTSGSTLFEIASFIKDISNSQLIIVYLDGSYVMEYGLRRMLENNNNIILRSFRLGDKFLPHAPVAVQKTDDKPTFVLVNKWIPKNIDELKLIQSFDVSFRHSQRLYAVP</sequence>
<evidence type="ECO:0000256" key="3">
    <source>
        <dbReference type="ARBA" id="ARBA00022676"/>
    </source>
</evidence>
<feature type="transmembrane region" description="Helical" evidence="8">
    <location>
        <begin position="157"/>
        <end position="185"/>
    </location>
</feature>
<keyword evidence="5 8" id="KW-0812">Transmembrane</keyword>
<keyword evidence="4" id="KW-0808">Transferase</keyword>